<feature type="region of interest" description="Disordered" evidence="1">
    <location>
        <begin position="38"/>
        <end position="63"/>
    </location>
</feature>
<sequence>MKKILKALGLVFIGFILGIVVAPKGDNSTETVKEVVKSEETAKTETKSNGQSKKESAKPVEKAPTQVFEDDRVKISFVKLETEGVKFLVENKTNINITIQADSVSVNGFSSNQIMMSDNVAPNSKGFVTARTSELKDVGSPEKVSGSLRVIDFKDSFKTYDASFTDVAVQ</sequence>
<comment type="caution">
    <text evidence="2">The sequence shown here is derived from an EMBL/GenBank/DDBJ whole genome shotgun (WGS) entry which is preliminary data.</text>
</comment>
<dbReference type="Proteomes" id="UP000221438">
    <property type="component" value="Unassembled WGS sequence"/>
</dbReference>
<evidence type="ECO:0000313" key="3">
    <source>
        <dbReference type="Proteomes" id="UP000221438"/>
    </source>
</evidence>
<reference evidence="2 3" key="1">
    <citation type="submission" date="2017-09" db="EMBL/GenBank/DDBJ databases">
        <title>Large-scale bioinformatics analysis of Bacillus genomes uncovers conserved roles of natural products in bacterial physiology.</title>
        <authorList>
            <consortium name="Agbiome Team Llc"/>
            <person name="Bleich R.M."/>
            <person name="Grubbs K.J."/>
            <person name="Santa Maria K.C."/>
            <person name="Allen S.E."/>
            <person name="Farag S."/>
            <person name="Shank E.A."/>
            <person name="Bowers A."/>
        </authorList>
    </citation>
    <scope>NUCLEOTIDE SEQUENCE [LARGE SCALE GENOMIC DNA]</scope>
    <source>
        <strain evidence="2 3">AFS046104</strain>
    </source>
</reference>
<evidence type="ECO:0000313" key="2">
    <source>
        <dbReference type="EMBL" id="PGQ11792.1"/>
    </source>
</evidence>
<evidence type="ECO:0000256" key="1">
    <source>
        <dbReference type="SAM" id="MobiDB-lite"/>
    </source>
</evidence>
<dbReference type="EMBL" id="NUJQ01000003">
    <property type="protein sequence ID" value="PGQ11792.1"/>
    <property type="molecule type" value="Genomic_DNA"/>
</dbReference>
<accession>A0A2C0EIX4</accession>
<gene>
    <name evidence="2" type="ORF">COA08_03395</name>
</gene>
<proteinExistence type="predicted"/>
<protein>
    <submittedName>
        <fullName evidence="2">Uncharacterized protein</fullName>
    </submittedName>
</protein>
<feature type="compositionally biased region" description="Basic and acidic residues" evidence="1">
    <location>
        <begin position="38"/>
        <end position="61"/>
    </location>
</feature>
<dbReference type="RefSeq" id="WP_097829675.1">
    <property type="nucleotide sequence ID" value="NZ_NUGR01000017.1"/>
</dbReference>
<dbReference type="AlphaFoldDB" id="A0A2C0EIX4"/>
<organism evidence="2 3">
    <name type="scientific">Bacillus cereus</name>
    <dbReference type="NCBI Taxonomy" id="1396"/>
    <lineage>
        <taxon>Bacteria</taxon>
        <taxon>Bacillati</taxon>
        <taxon>Bacillota</taxon>
        <taxon>Bacilli</taxon>
        <taxon>Bacillales</taxon>
        <taxon>Bacillaceae</taxon>
        <taxon>Bacillus</taxon>
        <taxon>Bacillus cereus group</taxon>
    </lineage>
</organism>
<name>A0A2C0EIX4_BACCE</name>